<keyword evidence="2" id="KW-0472">Membrane</keyword>
<dbReference type="AlphaFoldDB" id="A0A2T7P1L8"/>
<organism evidence="3 4">
    <name type="scientific">Pomacea canaliculata</name>
    <name type="common">Golden apple snail</name>
    <dbReference type="NCBI Taxonomy" id="400727"/>
    <lineage>
        <taxon>Eukaryota</taxon>
        <taxon>Metazoa</taxon>
        <taxon>Spiralia</taxon>
        <taxon>Lophotrochozoa</taxon>
        <taxon>Mollusca</taxon>
        <taxon>Gastropoda</taxon>
        <taxon>Caenogastropoda</taxon>
        <taxon>Architaenioglossa</taxon>
        <taxon>Ampullarioidea</taxon>
        <taxon>Ampullariidae</taxon>
        <taxon>Pomacea</taxon>
    </lineage>
</organism>
<proteinExistence type="predicted"/>
<evidence type="ECO:0000256" key="1">
    <source>
        <dbReference type="SAM" id="MobiDB-lite"/>
    </source>
</evidence>
<dbReference type="Proteomes" id="UP000245119">
    <property type="component" value="Linkage Group LG7"/>
</dbReference>
<sequence>MKLRPQTLAKPPDDQNTVSTLSMFTRQTETVGKGLQPQFIALIVVSCSSFIMAVILITLLYRRCVGRRRNKPTMTLESDEEGYRTYEEIRETALTAEKRRVKDDKNYEHPMRKSEETDRTYEQLTPSQDPAACSKRLKTAPSHPDMRTEHDRPLAGAHPGKSDCSPLSHQVFTGAYFLPEQESPYLIPVTEDKVTCQLSAPHFHENQTRSVLESPYLTTVWDAKMQLCAENPYLTPVVDRKQTSYHFAHT</sequence>
<gene>
    <name evidence="3" type="ORF">C0Q70_12473</name>
</gene>
<keyword evidence="4" id="KW-1185">Reference proteome</keyword>
<evidence type="ECO:0000313" key="3">
    <source>
        <dbReference type="EMBL" id="PVD27317.1"/>
    </source>
</evidence>
<keyword evidence="2" id="KW-1133">Transmembrane helix</keyword>
<comment type="caution">
    <text evidence="3">The sequence shown here is derived from an EMBL/GenBank/DDBJ whole genome shotgun (WGS) entry which is preliminary data.</text>
</comment>
<keyword evidence="2" id="KW-0812">Transmembrane</keyword>
<protein>
    <submittedName>
        <fullName evidence="3">Uncharacterized protein</fullName>
    </submittedName>
</protein>
<feature type="compositionally biased region" description="Basic and acidic residues" evidence="1">
    <location>
        <begin position="144"/>
        <end position="153"/>
    </location>
</feature>
<accession>A0A2T7P1L8</accession>
<evidence type="ECO:0000256" key="2">
    <source>
        <dbReference type="SAM" id="Phobius"/>
    </source>
</evidence>
<evidence type="ECO:0000313" key="4">
    <source>
        <dbReference type="Proteomes" id="UP000245119"/>
    </source>
</evidence>
<reference evidence="3 4" key="1">
    <citation type="submission" date="2018-04" db="EMBL/GenBank/DDBJ databases">
        <title>The genome of golden apple snail Pomacea canaliculata provides insight into stress tolerance and invasive adaptation.</title>
        <authorList>
            <person name="Liu C."/>
            <person name="Liu B."/>
            <person name="Ren Y."/>
            <person name="Zhang Y."/>
            <person name="Wang H."/>
            <person name="Li S."/>
            <person name="Jiang F."/>
            <person name="Yin L."/>
            <person name="Zhang G."/>
            <person name="Qian W."/>
            <person name="Fan W."/>
        </authorList>
    </citation>
    <scope>NUCLEOTIDE SEQUENCE [LARGE SCALE GENOMIC DNA]</scope>
    <source>
        <strain evidence="3">SZHN2017</strain>
        <tissue evidence="3">Muscle</tissue>
    </source>
</reference>
<feature type="transmembrane region" description="Helical" evidence="2">
    <location>
        <begin position="39"/>
        <end position="61"/>
    </location>
</feature>
<dbReference type="EMBL" id="PZQS01000007">
    <property type="protein sequence ID" value="PVD27317.1"/>
    <property type="molecule type" value="Genomic_DNA"/>
</dbReference>
<feature type="compositionally biased region" description="Basic and acidic residues" evidence="1">
    <location>
        <begin position="100"/>
        <end position="121"/>
    </location>
</feature>
<feature type="region of interest" description="Disordered" evidence="1">
    <location>
        <begin position="100"/>
        <end position="165"/>
    </location>
</feature>
<name>A0A2T7P1L8_POMCA</name>